<dbReference type="Proteomes" id="UP000886722">
    <property type="component" value="Unassembled WGS sequence"/>
</dbReference>
<organism evidence="2 3">
    <name type="scientific">Candidatus Caccoplasma intestinavium</name>
    <dbReference type="NCBI Taxonomy" id="2840716"/>
    <lineage>
        <taxon>Bacteria</taxon>
        <taxon>Pseudomonadati</taxon>
        <taxon>Bacteroidota</taxon>
        <taxon>Bacteroidia</taxon>
        <taxon>Bacteroidales</taxon>
        <taxon>Bacteroidaceae</taxon>
        <taxon>Bacteroidaceae incertae sedis</taxon>
        <taxon>Candidatus Caccoplasma</taxon>
    </lineage>
</organism>
<accession>A0A9D1GHW0</accession>
<reference evidence="2" key="2">
    <citation type="journal article" date="2021" name="PeerJ">
        <title>Extensive microbial diversity within the chicken gut microbiome revealed by metagenomics and culture.</title>
        <authorList>
            <person name="Gilroy R."/>
            <person name="Ravi A."/>
            <person name="Getino M."/>
            <person name="Pursley I."/>
            <person name="Horton D.L."/>
            <person name="Alikhan N.F."/>
            <person name="Baker D."/>
            <person name="Gharbi K."/>
            <person name="Hall N."/>
            <person name="Watson M."/>
            <person name="Adriaenssens E.M."/>
            <person name="Foster-Nyarko E."/>
            <person name="Jarju S."/>
            <person name="Secka A."/>
            <person name="Antonio M."/>
            <person name="Oren A."/>
            <person name="Chaudhuri R.R."/>
            <person name="La Ragione R."/>
            <person name="Hildebrand F."/>
            <person name="Pallen M.J."/>
        </authorList>
    </citation>
    <scope>NUCLEOTIDE SEQUENCE</scope>
    <source>
        <strain evidence="2">21143</strain>
    </source>
</reference>
<name>A0A9D1GHW0_9BACT</name>
<dbReference type="EMBL" id="DVKT01000077">
    <property type="protein sequence ID" value="HIT40459.1"/>
    <property type="molecule type" value="Genomic_DNA"/>
</dbReference>
<feature type="signal peptide" evidence="1">
    <location>
        <begin position="1"/>
        <end position="19"/>
    </location>
</feature>
<evidence type="ECO:0000313" key="2">
    <source>
        <dbReference type="EMBL" id="HIT40459.1"/>
    </source>
</evidence>
<keyword evidence="1" id="KW-0732">Signal</keyword>
<dbReference type="AlphaFoldDB" id="A0A9D1GHW0"/>
<proteinExistence type="predicted"/>
<evidence type="ECO:0000256" key="1">
    <source>
        <dbReference type="SAM" id="SignalP"/>
    </source>
</evidence>
<comment type="caution">
    <text evidence="2">The sequence shown here is derived from an EMBL/GenBank/DDBJ whole genome shotgun (WGS) entry which is preliminary data.</text>
</comment>
<feature type="chain" id="PRO_5039215398" evidence="1">
    <location>
        <begin position="20"/>
        <end position="135"/>
    </location>
</feature>
<sequence>MAILIAAVLTLCFTFTSCGKDDEKENDIYTGVITGNTDVATAVSGTYTGKRTIGTTVVSDAYIVRISRLTSTSVQVSADFYSSGSANYNVSLQGNIYVFSNETDPNISITVTGKTLNINYLTVGGYMMTYTGIKD</sequence>
<reference evidence="2" key="1">
    <citation type="submission" date="2020-10" db="EMBL/GenBank/DDBJ databases">
        <authorList>
            <person name="Gilroy R."/>
        </authorList>
    </citation>
    <scope>NUCLEOTIDE SEQUENCE</scope>
    <source>
        <strain evidence="2">21143</strain>
    </source>
</reference>
<protein>
    <submittedName>
        <fullName evidence="2">Type IV secretion protein Rhs</fullName>
    </submittedName>
</protein>
<evidence type="ECO:0000313" key="3">
    <source>
        <dbReference type="Proteomes" id="UP000886722"/>
    </source>
</evidence>
<gene>
    <name evidence="2" type="ORF">IAD06_10570</name>
</gene>